<evidence type="ECO:0000256" key="3">
    <source>
        <dbReference type="ARBA" id="ARBA00022679"/>
    </source>
</evidence>
<accession>A0A7M5UNB8</accession>
<dbReference type="GO" id="GO:0006487">
    <property type="term" value="P:protein N-linked glycosylation"/>
    <property type="evidence" value="ECO:0007669"/>
    <property type="project" value="TreeGrafter"/>
</dbReference>
<feature type="domain" description="MGAT4 A/B/C C-terminal" evidence="5">
    <location>
        <begin position="384"/>
        <end position="502"/>
    </location>
</feature>
<dbReference type="GO" id="GO:0008375">
    <property type="term" value="F:acetylglucosaminyltransferase activity"/>
    <property type="evidence" value="ECO:0007669"/>
    <property type="project" value="TreeGrafter"/>
</dbReference>
<dbReference type="InterPro" id="IPR006759">
    <property type="entry name" value="Glyco_transf_54"/>
</dbReference>
<organism evidence="6 7">
    <name type="scientific">Clytia hemisphaerica</name>
    <dbReference type="NCBI Taxonomy" id="252671"/>
    <lineage>
        <taxon>Eukaryota</taxon>
        <taxon>Metazoa</taxon>
        <taxon>Cnidaria</taxon>
        <taxon>Hydrozoa</taxon>
        <taxon>Hydroidolina</taxon>
        <taxon>Leptothecata</taxon>
        <taxon>Obeliida</taxon>
        <taxon>Clytiidae</taxon>
        <taxon>Clytia</taxon>
    </lineage>
</organism>
<dbReference type="PANTHER" id="PTHR12062">
    <property type="entry name" value="N-ACETYLGLUCOSAMINYLTRANSFERASE VI"/>
    <property type="match status" value="1"/>
</dbReference>
<proteinExistence type="predicted"/>
<dbReference type="PANTHER" id="PTHR12062:SF0">
    <property type="entry name" value="ALPHA-1,3-MANNOSYL-GLYCOPROTEIN 4-BETA-N-ACETYLGLUCOSAMINYLTRANSFERASE B"/>
    <property type="match status" value="1"/>
</dbReference>
<dbReference type="AlphaFoldDB" id="A0A7M5UNB8"/>
<feature type="domain" description="MGAT4 conserved region" evidence="4">
    <location>
        <begin position="112"/>
        <end position="358"/>
    </location>
</feature>
<keyword evidence="7" id="KW-1185">Reference proteome</keyword>
<evidence type="ECO:0000313" key="7">
    <source>
        <dbReference type="Proteomes" id="UP000594262"/>
    </source>
</evidence>
<dbReference type="EnsemblMetazoa" id="CLYHEMT001619.2">
    <property type="protein sequence ID" value="CLYHEMP001619.2"/>
    <property type="gene ID" value="CLYHEMG001619"/>
</dbReference>
<dbReference type="InterPro" id="IPR056576">
    <property type="entry name" value="MGAT4_A/B/C_C"/>
</dbReference>
<dbReference type="RefSeq" id="XP_066913488.1">
    <property type="nucleotide sequence ID" value="XM_067057387.1"/>
</dbReference>
<dbReference type="Proteomes" id="UP000594262">
    <property type="component" value="Unplaced"/>
</dbReference>
<dbReference type="InterPro" id="IPR057279">
    <property type="entry name" value="MGAT4"/>
</dbReference>
<dbReference type="OrthoDB" id="2016523at2759"/>
<evidence type="ECO:0000256" key="1">
    <source>
        <dbReference type="ARBA" id="ARBA00004922"/>
    </source>
</evidence>
<keyword evidence="3" id="KW-0808">Transferase</keyword>
<reference evidence="6" key="1">
    <citation type="submission" date="2021-01" db="UniProtKB">
        <authorList>
            <consortium name="EnsemblMetazoa"/>
        </authorList>
    </citation>
    <scope>IDENTIFICATION</scope>
</reference>
<dbReference type="Pfam" id="PF04666">
    <property type="entry name" value="MGAT4_cons"/>
    <property type="match status" value="1"/>
</dbReference>
<evidence type="ECO:0000256" key="2">
    <source>
        <dbReference type="ARBA" id="ARBA00022676"/>
    </source>
</evidence>
<evidence type="ECO:0000259" key="5">
    <source>
        <dbReference type="Pfam" id="PF23524"/>
    </source>
</evidence>
<protein>
    <submittedName>
        <fullName evidence="6">Uncharacterized protein</fullName>
    </submittedName>
</protein>
<keyword evidence="2" id="KW-0328">Glycosyltransferase</keyword>
<dbReference type="GeneID" id="136800732"/>
<dbReference type="RefSeq" id="XP_066913489.1">
    <property type="nucleotide sequence ID" value="XM_067057388.1"/>
</dbReference>
<dbReference type="Pfam" id="PF23524">
    <property type="entry name" value="MGAT4A_C"/>
    <property type="match status" value="1"/>
</dbReference>
<sequence>MARLNWRGIFRLLEVIVFLSFIGWNIYHVQRKQTNSVQENTNKEDVIKDAPLTFEQKVLKYKEEMLAKRKAEESIGKKTRSIKNELLERKDILKSFTDPGWTDVRKVESYFDVSKILKVGQRNKDSAIRFAFGIPTVSRKNAYYVIDTIKSILQNMTPSKRDQIILLIMIADENQSFIEKVISDIERNFPQDIEDGLIQVIVPDRNYYPDLTGLPRLYNDQASRVQWRSKQALDYSYMFYYAIDIADYYVQLEDDILVAPEFYQHMEIALELHKYKEWSVLEFGSRGFIGMMYRNKDLPLLARFTRFFYWVMPVDWLFRAFNDIVLYGNSKLYKTNVPLFKHVGAVSSLRGQKRHLEDLEEKEKRERNIKRAFKTSLKNPEAVIFTTVADYVHPHSIENAYQKSGMFWGKSLADGDRIEIRFKDPQHLKRFVISSGSFEHPDDRLGITELSVSQSFPYDNERCHNYKLVKTFDSDVIDHKFQSTDEPIECVQLALKRIHKTSDGKSHWLIIEHIEIVVE</sequence>
<name>A0A7M5UNB8_9CNID</name>
<comment type="pathway">
    <text evidence="1">Protein modification; protein glycosylation.</text>
</comment>
<evidence type="ECO:0000259" key="4">
    <source>
        <dbReference type="Pfam" id="PF04666"/>
    </source>
</evidence>
<evidence type="ECO:0000313" key="6">
    <source>
        <dbReference type="EnsemblMetazoa" id="CLYHEMP001619.2"/>
    </source>
</evidence>